<comment type="subcellular location">
    <subcellularLocation>
        <location evidence="1">Cell inner membrane</location>
        <topology evidence="1">Multi-pass membrane protein</topology>
    </subcellularLocation>
</comment>
<evidence type="ECO:0000256" key="6">
    <source>
        <dbReference type="SAM" id="MobiDB-lite"/>
    </source>
</evidence>
<feature type="compositionally biased region" description="Low complexity" evidence="6">
    <location>
        <begin position="522"/>
        <end position="541"/>
    </location>
</feature>
<dbReference type="InterPro" id="IPR000727">
    <property type="entry name" value="T_SNARE_dom"/>
</dbReference>
<name>A0ABV8UMM4_9PROT</name>
<dbReference type="InterPro" id="IPR004089">
    <property type="entry name" value="MCPsignal_dom"/>
</dbReference>
<dbReference type="RefSeq" id="WP_382422887.1">
    <property type="nucleotide sequence ID" value="NZ_JBHSCW010000007.1"/>
</dbReference>
<evidence type="ECO:0000256" key="5">
    <source>
        <dbReference type="PROSITE-ProRule" id="PRU00284"/>
    </source>
</evidence>
<feature type="transmembrane region" description="Helical" evidence="7">
    <location>
        <begin position="14"/>
        <end position="33"/>
    </location>
</feature>
<dbReference type="SMART" id="SM00304">
    <property type="entry name" value="HAMP"/>
    <property type="match status" value="1"/>
</dbReference>
<keyword evidence="7" id="KW-1133">Transmembrane helix</keyword>
<feature type="domain" description="HAMP" evidence="10">
    <location>
        <begin position="212"/>
        <end position="265"/>
    </location>
</feature>
<evidence type="ECO:0000256" key="3">
    <source>
        <dbReference type="ARBA" id="ARBA00023224"/>
    </source>
</evidence>
<organism evidence="11 12">
    <name type="scientific">Fodinicurvata halophila</name>
    <dbReference type="NCBI Taxonomy" id="1419723"/>
    <lineage>
        <taxon>Bacteria</taxon>
        <taxon>Pseudomonadati</taxon>
        <taxon>Pseudomonadota</taxon>
        <taxon>Alphaproteobacteria</taxon>
        <taxon>Rhodospirillales</taxon>
        <taxon>Rhodovibrionaceae</taxon>
        <taxon>Fodinicurvata</taxon>
    </lineage>
</organism>
<evidence type="ECO:0000256" key="1">
    <source>
        <dbReference type="ARBA" id="ARBA00004429"/>
    </source>
</evidence>
<dbReference type="PANTHER" id="PTHR32089">
    <property type="entry name" value="METHYL-ACCEPTING CHEMOTAXIS PROTEIN MCPB"/>
    <property type="match status" value="1"/>
</dbReference>
<keyword evidence="2" id="KW-1003">Cell membrane</keyword>
<dbReference type="SUPFAM" id="SSF58104">
    <property type="entry name" value="Methyl-accepting chemotaxis protein (MCP) signaling domain"/>
    <property type="match status" value="1"/>
</dbReference>
<feature type="domain" description="Methyl-accepting transducer" evidence="8">
    <location>
        <begin position="312"/>
        <end position="541"/>
    </location>
</feature>
<dbReference type="Gene3D" id="1.10.287.950">
    <property type="entry name" value="Methyl-accepting chemotaxis protein"/>
    <property type="match status" value="1"/>
</dbReference>
<dbReference type="PANTHER" id="PTHR32089:SF112">
    <property type="entry name" value="LYSOZYME-LIKE PROTEIN-RELATED"/>
    <property type="match status" value="1"/>
</dbReference>
<dbReference type="Gene3D" id="6.10.340.10">
    <property type="match status" value="1"/>
</dbReference>
<keyword evidence="7" id="KW-0472">Membrane</keyword>
<keyword evidence="2" id="KW-0997">Cell inner membrane</keyword>
<keyword evidence="12" id="KW-1185">Reference proteome</keyword>
<dbReference type="Proteomes" id="UP001595799">
    <property type="component" value="Unassembled WGS sequence"/>
</dbReference>
<evidence type="ECO:0000259" key="8">
    <source>
        <dbReference type="PROSITE" id="PS50111"/>
    </source>
</evidence>
<keyword evidence="3 5" id="KW-0807">Transducer</keyword>
<evidence type="ECO:0000256" key="2">
    <source>
        <dbReference type="ARBA" id="ARBA00022519"/>
    </source>
</evidence>
<dbReference type="PROSITE" id="PS50885">
    <property type="entry name" value="HAMP"/>
    <property type="match status" value="1"/>
</dbReference>
<keyword evidence="7" id="KW-0812">Transmembrane</keyword>
<evidence type="ECO:0000256" key="4">
    <source>
        <dbReference type="ARBA" id="ARBA00029447"/>
    </source>
</evidence>
<dbReference type="EMBL" id="JBHSCW010000007">
    <property type="protein sequence ID" value="MFC4352537.1"/>
    <property type="molecule type" value="Genomic_DNA"/>
</dbReference>
<evidence type="ECO:0000313" key="11">
    <source>
        <dbReference type="EMBL" id="MFC4352537.1"/>
    </source>
</evidence>
<comment type="similarity">
    <text evidence="4">Belongs to the methyl-accepting chemotaxis (MCP) protein family.</text>
</comment>
<feature type="domain" description="T-SNARE coiled-coil homology" evidence="9">
    <location>
        <begin position="457"/>
        <end position="519"/>
    </location>
</feature>
<comment type="caution">
    <text evidence="11">The sequence shown here is derived from an EMBL/GenBank/DDBJ whole genome shotgun (WGS) entry which is preliminary data.</text>
</comment>
<feature type="transmembrane region" description="Helical" evidence="7">
    <location>
        <begin position="193"/>
        <end position="211"/>
    </location>
</feature>
<sequence length="561" mass="60750">MPFLPSTLQGRTKLFVAIVCAMSLLAVFMIWMAGQSVGRERAAVDRQIEFRQLGQDLAAASDYLTNQARLYAVTGNREHHENYWREVEETQTRDKVVERLRELNAPQAELELIQQAQESSNGLVETEDQAMAAVAEGDMDLARSLMFGENYDSQKARIMDYVAQFQQMMNERAAAEAATARDQARLLLNTGQLMVVVLAGLMVAVLVFFFSRRVVRPVAGLSQTVRRLIDGDHAAEIPSRDRKDEIGELAGAMQQFKEETRERERLAAEQAEEAERKARRNDHIHAVTQRFESEIDTILQSLGDAASELQTTAQSMSAVAEDGTLKAQSVASGTTEAASNVQTVAAAVEELTASIRDVTSQMSKTSQIAKQAAIKTDSAVSQIDGLREGAVRIGEVVELIRDIAEQTNLLALNATIEAARAGEAGKGFAVVASEVKNLATQTSKATEDITGHIEGIRSSVDDTVPMIEAISSVIGELNEIASSVAAAAEQQSSTTAEISRNVTEAARGTEEVSKNVASLHEASQTTSAASSQVLGASSSLSERSDRIKSEIKNYLKEVQAS</sequence>
<feature type="compositionally biased region" description="Basic and acidic residues" evidence="6">
    <location>
        <begin position="256"/>
        <end position="279"/>
    </location>
</feature>
<feature type="region of interest" description="Disordered" evidence="6">
    <location>
        <begin position="506"/>
        <end position="545"/>
    </location>
</feature>
<feature type="region of interest" description="Disordered" evidence="6">
    <location>
        <begin position="254"/>
        <end position="279"/>
    </location>
</feature>
<reference evidence="12" key="1">
    <citation type="journal article" date="2019" name="Int. J. Syst. Evol. Microbiol.">
        <title>The Global Catalogue of Microorganisms (GCM) 10K type strain sequencing project: providing services to taxonomists for standard genome sequencing and annotation.</title>
        <authorList>
            <consortium name="The Broad Institute Genomics Platform"/>
            <consortium name="The Broad Institute Genome Sequencing Center for Infectious Disease"/>
            <person name="Wu L."/>
            <person name="Ma J."/>
        </authorList>
    </citation>
    <scope>NUCLEOTIDE SEQUENCE [LARGE SCALE GENOMIC DNA]</scope>
    <source>
        <strain evidence="12">CECT 8472</strain>
    </source>
</reference>
<gene>
    <name evidence="11" type="ORF">ACFOW6_13380</name>
</gene>
<evidence type="ECO:0000259" key="10">
    <source>
        <dbReference type="PROSITE" id="PS50885"/>
    </source>
</evidence>
<dbReference type="Pfam" id="PF00015">
    <property type="entry name" value="MCPsignal"/>
    <property type="match status" value="1"/>
</dbReference>
<dbReference type="PROSITE" id="PS50111">
    <property type="entry name" value="CHEMOTAXIS_TRANSDUC_2"/>
    <property type="match status" value="1"/>
</dbReference>
<evidence type="ECO:0000259" key="9">
    <source>
        <dbReference type="PROSITE" id="PS50192"/>
    </source>
</evidence>
<dbReference type="Pfam" id="PF00672">
    <property type="entry name" value="HAMP"/>
    <property type="match status" value="1"/>
</dbReference>
<dbReference type="CDD" id="cd06225">
    <property type="entry name" value="HAMP"/>
    <property type="match status" value="1"/>
</dbReference>
<evidence type="ECO:0000256" key="7">
    <source>
        <dbReference type="SAM" id="Phobius"/>
    </source>
</evidence>
<dbReference type="PROSITE" id="PS50192">
    <property type="entry name" value="T_SNARE"/>
    <property type="match status" value="1"/>
</dbReference>
<accession>A0ABV8UMM4</accession>
<dbReference type="SMART" id="SM00283">
    <property type="entry name" value="MA"/>
    <property type="match status" value="1"/>
</dbReference>
<dbReference type="InterPro" id="IPR003660">
    <property type="entry name" value="HAMP_dom"/>
</dbReference>
<protein>
    <submittedName>
        <fullName evidence="11">Methyl-accepting chemotaxis protein</fullName>
    </submittedName>
</protein>
<proteinExistence type="inferred from homology"/>
<evidence type="ECO:0000313" key="12">
    <source>
        <dbReference type="Proteomes" id="UP001595799"/>
    </source>
</evidence>